<dbReference type="SUPFAM" id="SSF142019">
    <property type="entry name" value="Nqo1 FMN-binding domain-like"/>
    <property type="match status" value="1"/>
</dbReference>
<dbReference type="PANTHER" id="PTHR43034:SF2">
    <property type="entry name" value="ION-TRANSLOCATING OXIDOREDUCTASE COMPLEX SUBUNIT C"/>
    <property type="match status" value="1"/>
</dbReference>
<feature type="domain" description="NADH-ubiquinone oxidoreductase 51kDa subunit FMN-binding" evidence="8">
    <location>
        <begin position="83"/>
        <end position="225"/>
    </location>
</feature>
<sequence>MTQIYKLLLKQHIGNPDSPCVKEGDVVKRGSRIASANGLGADLHASVSGKVIKVTPEAILIKGDKPEKDEFESLRPGTIAERVRSAGIVGMGGAGFPTGIKLSQKISGGTVIVNAAECEPILLHNIAQIESNPDEVYRGLLYAMEAVDAARGVIAIKAKHKKAVSLIKEAINDDRVSVFLMPDLYPVGEERALIRDILGKLLPPEERVITANAIVINSETLSRVTQAVELGRPAVSKNLTIAGKLYGGAKSIPLMDVPIGTRIGDLIESVGGIDGDYGEILMGGPFTGHRVTLDDVVTKTSGGIIVTMPFLKERSPIGLLVCACSADETRMKEMAYEMGGDVVDVQKCKYAVKARGALRCQNPGVCPGQADRLLKLRKAGAKAVLIGNCSDCTNTVMQIAPKLHLHVHHVTDSAMRAMGLHLIRKLH</sequence>
<reference evidence="10" key="1">
    <citation type="submission" date="2024-06" db="EMBL/GenBank/DDBJ databases">
        <authorList>
            <person name="Fan A."/>
            <person name="Zhang F.Y."/>
            <person name="Zhang L."/>
        </authorList>
    </citation>
    <scope>NUCLEOTIDE SEQUENCE</scope>
    <source>
        <strain evidence="10">Y61</strain>
    </source>
</reference>
<evidence type="ECO:0000313" key="10">
    <source>
        <dbReference type="EMBL" id="XCJ17123.1"/>
    </source>
</evidence>
<dbReference type="Pfam" id="PF13375">
    <property type="entry name" value="RnfC_N"/>
    <property type="match status" value="1"/>
</dbReference>
<proteinExistence type="predicted"/>
<dbReference type="InterPro" id="IPR026902">
    <property type="entry name" value="RnfC_N"/>
</dbReference>
<gene>
    <name evidence="10" type="primary">prdC</name>
    <name evidence="10" type="ORF">ABNN70_00770</name>
</gene>
<dbReference type="NCBIfam" id="TIGR04481">
    <property type="entry name" value="PR_assoc_PrdC"/>
    <property type="match status" value="1"/>
</dbReference>
<evidence type="ECO:0000256" key="3">
    <source>
        <dbReference type="ARBA" id="ARBA00022723"/>
    </source>
</evidence>
<dbReference type="RefSeq" id="WP_353948428.1">
    <property type="nucleotide sequence ID" value="NZ_CP159510.1"/>
</dbReference>
<dbReference type="InterPro" id="IPR010208">
    <property type="entry name" value="Ion_transpt_RnfC/RsxC"/>
</dbReference>
<dbReference type="AlphaFoldDB" id="A0AAU8IG24"/>
<evidence type="ECO:0000259" key="8">
    <source>
        <dbReference type="Pfam" id="PF01512"/>
    </source>
</evidence>
<accession>A0AAU8IG24</accession>
<dbReference type="Gene3D" id="3.40.50.11540">
    <property type="entry name" value="NADH-ubiquinone oxidoreductase 51kDa subunit"/>
    <property type="match status" value="1"/>
</dbReference>
<organism evidence="10">
    <name type="scientific">Sporolactobacillus sp. Y61</name>
    <dbReference type="NCBI Taxonomy" id="3160863"/>
    <lineage>
        <taxon>Bacteria</taxon>
        <taxon>Bacillati</taxon>
        <taxon>Bacillota</taxon>
        <taxon>Bacilli</taxon>
        <taxon>Bacillales</taxon>
        <taxon>Sporolactobacillaceae</taxon>
        <taxon>Sporolactobacillus</taxon>
    </lineage>
</organism>
<name>A0AAU8IG24_9BACL</name>
<protein>
    <submittedName>
        <fullName evidence="10">Proline reductase-associated electron transfer protein PrdC</fullName>
    </submittedName>
</protein>
<dbReference type="InterPro" id="IPR011538">
    <property type="entry name" value="Nuo51_FMN-bd"/>
</dbReference>
<dbReference type="GO" id="GO:0046872">
    <property type="term" value="F:metal ion binding"/>
    <property type="evidence" value="ECO:0007669"/>
    <property type="project" value="UniProtKB-KW"/>
</dbReference>
<dbReference type="PANTHER" id="PTHR43034">
    <property type="entry name" value="ION-TRANSLOCATING OXIDOREDUCTASE COMPLEX SUBUNIT C"/>
    <property type="match status" value="1"/>
</dbReference>
<dbReference type="EMBL" id="CP159510">
    <property type="protein sequence ID" value="XCJ17123.1"/>
    <property type="molecule type" value="Genomic_DNA"/>
</dbReference>
<keyword evidence="5" id="KW-0249">Electron transport</keyword>
<evidence type="ECO:0000256" key="4">
    <source>
        <dbReference type="ARBA" id="ARBA00022737"/>
    </source>
</evidence>
<keyword evidence="2" id="KW-0004">4Fe-4S</keyword>
<evidence type="ECO:0000256" key="5">
    <source>
        <dbReference type="ARBA" id="ARBA00022982"/>
    </source>
</evidence>
<keyword evidence="1" id="KW-0813">Transport</keyword>
<keyword evidence="4" id="KW-0677">Repeat</keyword>
<keyword evidence="6" id="KW-0408">Iron</keyword>
<evidence type="ECO:0000256" key="1">
    <source>
        <dbReference type="ARBA" id="ARBA00022448"/>
    </source>
</evidence>
<dbReference type="InterPro" id="IPR031001">
    <property type="entry name" value="PR_assoc_PrdC"/>
</dbReference>
<dbReference type="GO" id="GO:0051539">
    <property type="term" value="F:4 iron, 4 sulfur cluster binding"/>
    <property type="evidence" value="ECO:0007669"/>
    <property type="project" value="UniProtKB-KW"/>
</dbReference>
<evidence type="ECO:0000259" key="9">
    <source>
        <dbReference type="Pfam" id="PF13375"/>
    </source>
</evidence>
<evidence type="ECO:0000256" key="2">
    <source>
        <dbReference type="ARBA" id="ARBA00022485"/>
    </source>
</evidence>
<evidence type="ECO:0000256" key="7">
    <source>
        <dbReference type="ARBA" id="ARBA00023014"/>
    </source>
</evidence>
<dbReference type="SUPFAM" id="SSF142984">
    <property type="entry name" value="Nqo1 middle domain-like"/>
    <property type="match status" value="1"/>
</dbReference>
<keyword evidence="7" id="KW-0411">Iron-sulfur</keyword>
<dbReference type="Pfam" id="PF01512">
    <property type="entry name" value="Complex1_51K"/>
    <property type="match status" value="1"/>
</dbReference>
<keyword evidence="3" id="KW-0479">Metal-binding</keyword>
<dbReference type="GO" id="GO:0016020">
    <property type="term" value="C:membrane"/>
    <property type="evidence" value="ECO:0007669"/>
    <property type="project" value="InterPro"/>
</dbReference>
<feature type="domain" description="RnfC Barrel sandwich hybrid" evidence="9">
    <location>
        <begin position="7"/>
        <end position="58"/>
    </location>
</feature>
<dbReference type="InterPro" id="IPR037225">
    <property type="entry name" value="Nuo51_FMN-bd_sf"/>
</dbReference>
<evidence type="ECO:0000256" key="6">
    <source>
        <dbReference type="ARBA" id="ARBA00023004"/>
    </source>
</evidence>
<dbReference type="GO" id="GO:0009055">
    <property type="term" value="F:electron transfer activity"/>
    <property type="evidence" value="ECO:0007669"/>
    <property type="project" value="InterPro"/>
</dbReference>